<proteinExistence type="inferred from homology"/>
<comment type="similarity">
    <text evidence="2">Belongs to the RibF family.</text>
</comment>
<dbReference type="InterPro" id="IPR023468">
    <property type="entry name" value="Riboflavin_kinase"/>
</dbReference>
<evidence type="ECO:0000256" key="11">
    <source>
        <dbReference type="ARBA" id="ARBA00049494"/>
    </source>
</evidence>
<accession>A0ABP9NT88</accession>
<dbReference type="EC" id="2.7.7.2" evidence="3"/>
<evidence type="ECO:0000256" key="1">
    <source>
        <dbReference type="ARBA" id="ARBA00004726"/>
    </source>
</evidence>
<dbReference type="InterPro" id="IPR015864">
    <property type="entry name" value="FAD_synthase"/>
</dbReference>
<evidence type="ECO:0000256" key="8">
    <source>
        <dbReference type="ARBA" id="ARBA00022741"/>
    </source>
</evidence>
<evidence type="ECO:0000313" key="14">
    <source>
        <dbReference type="Proteomes" id="UP001500804"/>
    </source>
</evidence>
<keyword evidence="5" id="KW-0288">FMN</keyword>
<dbReference type="Gene3D" id="3.40.50.620">
    <property type="entry name" value="HUPs"/>
    <property type="match status" value="1"/>
</dbReference>
<protein>
    <recommendedName>
        <fullName evidence="3">FAD synthase</fullName>
        <ecNumber evidence="3">2.7.7.2</ecNumber>
    </recommendedName>
</protein>
<dbReference type="RefSeq" id="WP_345609613.1">
    <property type="nucleotide sequence ID" value="NZ_BAABJO010000028.1"/>
</dbReference>
<evidence type="ECO:0000256" key="10">
    <source>
        <dbReference type="ARBA" id="ARBA00022840"/>
    </source>
</evidence>
<sequence length="248" mass="26084">MSAPAITRLWRGVEEVPAGWGPCVVTLGVFDGLHRSHARLVERAVRTGRTRGLPVVLVTFDPHPARVVGRPRDTAALTTVERRAVCVLPFTPDLAQLSPGAFVERVLVGALRAAAVVVGANFTFGRRGAGDPALLRGFGNGYGFTVEAVALLHEVEALCSSTYVRERLRAGDVRAASRALGRPHRVDGIACGRALDVAEGTALPAPGRYVARVDGARRTTVEVTPCGRVLVGAEGPASVEFLDLAGPS</sequence>
<keyword evidence="7" id="KW-0548">Nucleotidyltransferase</keyword>
<evidence type="ECO:0000313" key="13">
    <source>
        <dbReference type="EMBL" id="GAA5133732.1"/>
    </source>
</evidence>
<keyword evidence="10" id="KW-0067">ATP-binding</keyword>
<name>A0ABP9NT88_9PSEU</name>
<keyword evidence="9" id="KW-0274">FAD</keyword>
<dbReference type="Pfam" id="PF06574">
    <property type="entry name" value="FAD_syn"/>
    <property type="match status" value="1"/>
</dbReference>
<dbReference type="PANTHER" id="PTHR22749">
    <property type="entry name" value="RIBOFLAVIN KINASE/FMN ADENYLYLTRANSFERASE"/>
    <property type="match status" value="1"/>
</dbReference>
<evidence type="ECO:0000256" key="2">
    <source>
        <dbReference type="ARBA" id="ARBA00010214"/>
    </source>
</evidence>
<evidence type="ECO:0000256" key="5">
    <source>
        <dbReference type="ARBA" id="ARBA00022643"/>
    </source>
</evidence>
<comment type="catalytic activity">
    <reaction evidence="11">
        <text>FMN + ATP + H(+) = FAD + diphosphate</text>
        <dbReference type="Rhea" id="RHEA:17237"/>
        <dbReference type="ChEBI" id="CHEBI:15378"/>
        <dbReference type="ChEBI" id="CHEBI:30616"/>
        <dbReference type="ChEBI" id="CHEBI:33019"/>
        <dbReference type="ChEBI" id="CHEBI:57692"/>
        <dbReference type="ChEBI" id="CHEBI:58210"/>
        <dbReference type="EC" id="2.7.7.2"/>
    </reaction>
</comment>
<organism evidence="13 14">
    <name type="scientific">Pseudonocardia adelaidensis</name>
    <dbReference type="NCBI Taxonomy" id="648754"/>
    <lineage>
        <taxon>Bacteria</taxon>
        <taxon>Bacillati</taxon>
        <taxon>Actinomycetota</taxon>
        <taxon>Actinomycetes</taxon>
        <taxon>Pseudonocardiales</taxon>
        <taxon>Pseudonocardiaceae</taxon>
        <taxon>Pseudonocardia</taxon>
    </lineage>
</organism>
<evidence type="ECO:0000256" key="4">
    <source>
        <dbReference type="ARBA" id="ARBA00022630"/>
    </source>
</evidence>
<dbReference type="EMBL" id="BAABJO010000028">
    <property type="protein sequence ID" value="GAA5133732.1"/>
    <property type="molecule type" value="Genomic_DNA"/>
</dbReference>
<evidence type="ECO:0000256" key="6">
    <source>
        <dbReference type="ARBA" id="ARBA00022679"/>
    </source>
</evidence>
<keyword evidence="4" id="KW-0285">Flavoprotein</keyword>
<evidence type="ECO:0000259" key="12">
    <source>
        <dbReference type="Pfam" id="PF06574"/>
    </source>
</evidence>
<reference evidence="14" key="1">
    <citation type="journal article" date="2019" name="Int. J. Syst. Evol. Microbiol.">
        <title>The Global Catalogue of Microorganisms (GCM) 10K type strain sequencing project: providing services to taxonomists for standard genome sequencing and annotation.</title>
        <authorList>
            <consortium name="The Broad Institute Genomics Platform"/>
            <consortium name="The Broad Institute Genome Sequencing Center for Infectious Disease"/>
            <person name="Wu L."/>
            <person name="Ma J."/>
        </authorList>
    </citation>
    <scope>NUCLEOTIDE SEQUENCE [LARGE SCALE GENOMIC DNA]</scope>
    <source>
        <strain evidence="14">JCM 18302</strain>
    </source>
</reference>
<dbReference type="SUPFAM" id="SSF52374">
    <property type="entry name" value="Nucleotidylyl transferase"/>
    <property type="match status" value="1"/>
</dbReference>
<keyword evidence="14" id="KW-1185">Reference proteome</keyword>
<evidence type="ECO:0000256" key="9">
    <source>
        <dbReference type="ARBA" id="ARBA00022827"/>
    </source>
</evidence>
<dbReference type="PANTHER" id="PTHR22749:SF6">
    <property type="entry name" value="RIBOFLAVIN KINASE"/>
    <property type="match status" value="1"/>
</dbReference>
<comment type="caution">
    <text evidence="13">The sequence shown here is derived from an EMBL/GenBank/DDBJ whole genome shotgun (WGS) entry which is preliminary data.</text>
</comment>
<gene>
    <name evidence="13" type="ORF">GCM10023320_60350</name>
</gene>
<dbReference type="Proteomes" id="UP001500804">
    <property type="component" value="Unassembled WGS sequence"/>
</dbReference>
<dbReference type="InterPro" id="IPR014729">
    <property type="entry name" value="Rossmann-like_a/b/a_fold"/>
</dbReference>
<comment type="pathway">
    <text evidence="1">Cofactor biosynthesis; FAD biosynthesis; FAD from FMN: step 1/1.</text>
</comment>
<keyword evidence="6" id="KW-0808">Transferase</keyword>
<evidence type="ECO:0000256" key="7">
    <source>
        <dbReference type="ARBA" id="ARBA00022695"/>
    </source>
</evidence>
<dbReference type="CDD" id="cd02064">
    <property type="entry name" value="FAD_synthetase_N"/>
    <property type="match status" value="1"/>
</dbReference>
<keyword evidence="8" id="KW-0547">Nucleotide-binding</keyword>
<feature type="domain" description="FAD synthetase" evidence="12">
    <location>
        <begin position="21"/>
        <end position="162"/>
    </location>
</feature>
<evidence type="ECO:0000256" key="3">
    <source>
        <dbReference type="ARBA" id="ARBA00012393"/>
    </source>
</evidence>